<comment type="caution">
    <text evidence="1">The sequence shown here is derived from an EMBL/GenBank/DDBJ whole genome shotgun (WGS) entry which is preliminary data.</text>
</comment>
<reference evidence="1 2" key="1">
    <citation type="submission" date="2024-01" db="EMBL/GenBank/DDBJ databases">
        <title>A telomere-to-telomere, gap-free genome of sweet tea (Lithocarpus litseifolius).</title>
        <authorList>
            <person name="Zhou J."/>
        </authorList>
    </citation>
    <scope>NUCLEOTIDE SEQUENCE [LARGE SCALE GENOMIC DNA]</scope>
    <source>
        <strain evidence="1">Zhou-2022a</strain>
        <tissue evidence="1">Leaf</tissue>
    </source>
</reference>
<keyword evidence="2" id="KW-1185">Reference proteome</keyword>
<evidence type="ECO:0000313" key="1">
    <source>
        <dbReference type="EMBL" id="KAL0004171.1"/>
    </source>
</evidence>
<organism evidence="1 2">
    <name type="scientific">Lithocarpus litseifolius</name>
    <dbReference type="NCBI Taxonomy" id="425828"/>
    <lineage>
        <taxon>Eukaryota</taxon>
        <taxon>Viridiplantae</taxon>
        <taxon>Streptophyta</taxon>
        <taxon>Embryophyta</taxon>
        <taxon>Tracheophyta</taxon>
        <taxon>Spermatophyta</taxon>
        <taxon>Magnoliopsida</taxon>
        <taxon>eudicotyledons</taxon>
        <taxon>Gunneridae</taxon>
        <taxon>Pentapetalae</taxon>
        <taxon>rosids</taxon>
        <taxon>fabids</taxon>
        <taxon>Fagales</taxon>
        <taxon>Fagaceae</taxon>
        <taxon>Lithocarpus</taxon>
    </lineage>
</organism>
<name>A0AAW2D4P1_9ROSI</name>
<accession>A0AAW2D4P1</accession>
<sequence>MGKRSAKRLLFNVEELIFGQSSGQFAKSCCEGDKFFILQLGSNSHGAFLLISELTYGRRKGSIVVPEVKSGSGWRGFGLHLRKINNGSGGDIGKKKNALIQNTNFEQPGVKSLSVFSHNNSVEGILGQRKPPGVKILSESSHVNRVTCKDSTRGQRDQIGAKILSTIDGIEDKDHNHSLANPDHRQRGNSDLVALGVSASRVLPPGQADASSSDDGLMPMRVLDTPVIGKESAARCSFVLGIPDSGKAVFSRFLGFGALETQGLGRWDIGFNGDLVISSVVAGI</sequence>
<evidence type="ECO:0000313" key="2">
    <source>
        <dbReference type="Proteomes" id="UP001459277"/>
    </source>
</evidence>
<proteinExistence type="predicted"/>
<dbReference type="Proteomes" id="UP001459277">
    <property type="component" value="Unassembled WGS sequence"/>
</dbReference>
<dbReference type="AlphaFoldDB" id="A0AAW2D4P1"/>
<dbReference type="EMBL" id="JAZDWU010000004">
    <property type="protein sequence ID" value="KAL0004171.1"/>
    <property type="molecule type" value="Genomic_DNA"/>
</dbReference>
<gene>
    <name evidence="1" type="ORF">SO802_011732</name>
</gene>
<dbReference type="Gene3D" id="3.10.450.700">
    <property type="match status" value="1"/>
</dbReference>
<protein>
    <submittedName>
        <fullName evidence="1">Uncharacterized protein</fullName>
    </submittedName>
</protein>